<feature type="compositionally biased region" description="Low complexity" evidence="1">
    <location>
        <begin position="142"/>
        <end position="165"/>
    </location>
</feature>
<comment type="caution">
    <text evidence="2">The sequence shown here is derived from an EMBL/GenBank/DDBJ whole genome shotgun (WGS) entry which is preliminary data.</text>
</comment>
<evidence type="ECO:0000256" key="1">
    <source>
        <dbReference type="SAM" id="MobiDB-lite"/>
    </source>
</evidence>
<accession>A0AAE0C724</accession>
<feature type="region of interest" description="Disordered" evidence="1">
    <location>
        <begin position="1"/>
        <end position="180"/>
    </location>
</feature>
<dbReference type="Proteomes" id="UP001190700">
    <property type="component" value="Unassembled WGS sequence"/>
</dbReference>
<keyword evidence="3" id="KW-1185">Reference proteome</keyword>
<evidence type="ECO:0000313" key="3">
    <source>
        <dbReference type="Proteomes" id="UP001190700"/>
    </source>
</evidence>
<feature type="compositionally biased region" description="Acidic residues" evidence="1">
    <location>
        <begin position="52"/>
        <end position="63"/>
    </location>
</feature>
<dbReference type="AlphaFoldDB" id="A0AAE0C724"/>
<gene>
    <name evidence="2" type="ORF">CYMTET_40959</name>
</gene>
<proteinExistence type="predicted"/>
<dbReference type="EMBL" id="LGRX02027235">
    <property type="protein sequence ID" value="KAK3249616.1"/>
    <property type="molecule type" value="Genomic_DNA"/>
</dbReference>
<reference evidence="2 3" key="1">
    <citation type="journal article" date="2015" name="Genome Biol. Evol.">
        <title>Comparative Genomics of a Bacterivorous Green Alga Reveals Evolutionary Causalities and Consequences of Phago-Mixotrophic Mode of Nutrition.</title>
        <authorList>
            <person name="Burns J.A."/>
            <person name="Paasch A."/>
            <person name="Narechania A."/>
            <person name="Kim E."/>
        </authorList>
    </citation>
    <scope>NUCLEOTIDE SEQUENCE [LARGE SCALE GENOMIC DNA]</scope>
    <source>
        <strain evidence="2 3">PLY_AMNH</strain>
    </source>
</reference>
<organism evidence="2 3">
    <name type="scientific">Cymbomonas tetramitiformis</name>
    <dbReference type="NCBI Taxonomy" id="36881"/>
    <lineage>
        <taxon>Eukaryota</taxon>
        <taxon>Viridiplantae</taxon>
        <taxon>Chlorophyta</taxon>
        <taxon>Pyramimonadophyceae</taxon>
        <taxon>Pyramimonadales</taxon>
        <taxon>Pyramimonadaceae</taxon>
        <taxon>Cymbomonas</taxon>
    </lineage>
</organism>
<feature type="compositionally biased region" description="Basic and acidic residues" evidence="1">
    <location>
        <begin position="17"/>
        <end position="26"/>
    </location>
</feature>
<feature type="compositionally biased region" description="Basic residues" evidence="1">
    <location>
        <begin position="166"/>
        <end position="179"/>
    </location>
</feature>
<name>A0AAE0C724_9CHLO</name>
<feature type="compositionally biased region" description="Low complexity" evidence="1">
    <location>
        <begin position="29"/>
        <end position="51"/>
    </location>
</feature>
<sequence length="262" mass="29505">MFSVDRNIGTGDPCPAPRRERGETPRVEPPNLGDDPNPNHNPNPVADLLAAQDDDGGQNEETEWTFKPLNTPWRKTSRPRVPRKAPVERMRALRQRMQDVTLPSVSHRLDDSGEEGGGTSKTGPASEPPPFKLRPEVLPSTSRPAACPASAESAPASSAARTSSAARKRTGKPRSRTPKTIRERLRHETEVARLGDESPGPRAESLADRTRAWREMTHPEHMAAAALVKENEKWRDAWVPEGWRRYRRRCWALERHKLFWSM</sequence>
<evidence type="ECO:0000313" key="2">
    <source>
        <dbReference type="EMBL" id="KAK3249616.1"/>
    </source>
</evidence>
<protein>
    <submittedName>
        <fullName evidence="2">Uncharacterized protein</fullName>
    </submittedName>
</protein>